<dbReference type="InterPro" id="IPR053164">
    <property type="entry name" value="IS1016-like_transposase"/>
</dbReference>
<feature type="compositionally biased region" description="Polar residues" evidence="1">
    <location>
        <begin position="309"/>
        <end position="322"/>
    </location>
</feature>
<name>A0ABD0ZAZ1_9HEMI</name>
<evidence type="ECO:0000256" key="1">
    <source>
        <dbReference type="SAM" id="MobiDB-lite"/>
    </source>
</evidence>
<evidence type="ECO:0000313" key="3">
    <source>
        <dbReference type="Proteomes" id="UP001558652"/>
    </source>
</evidence>
<gene>
    <name evidence="2" type="ORF">AAG570_000860</name>
</gene>
<dbReference type="EMBL" id="JBFDAA010000001">
    <property type="protein sequence ID" value="KAL1140932.1"/>
    <property type="molecule type" value="Genomic_DNA"/>
</dbReference>
<comment type="caution">
    <text evidence="2">The sequence shown here is derived from an EMBL/GenBank/DDBJ whole genome shotgun (WGS) entry which is preliminary data.</text>
</comment>
<organism evidence="2 3">
    <name type="scientific">Ranatra chinensis</name>
    <dbReference type="NCBI Taxonomy" id="642074"/>
    <lineage>
        <taxon>Eukaryota</taxon>
        <taxon>Metazoa</taxon>
        <taxon>Ecdysozoa</taxon>
        <taxon>Arthropoda</taxon>
        <taxon>Hexapoda</taxon>
        <taxon>Insecta</taxon>
        <taxon>Pterygota</taxon>
        <taxon>Neoptera</taxon>
        <taxon>Paraneoptera</taxon>
        <taxon>Hemiptera</taxon>
        <taxon>Heteroptera</taxon>
        <taxon>Panheteroptera</taxon>
        <taxon>Nepomorpha</taxon>
        <taxon>Nepidae</taxon>
        <taxon>Ranatrinae</taxon>
        <taxon>Ranatra</taxon>
    </lineage>
</organism>
<proteinExistence type="predicted"/>
<evidence type="ECO:0000313" key="2">
    <source>
        <dbReference type="EMBL" id="KAL1140932.1"/>
    </source>
</evidence>
<feature type="region of interest" description="Disordered" evidence="1">
    <location>
        <begin position="309"/>
        <end position="334"/>
    </location>
</feature>
<protein>
    <recommendedName>
        <fullName evidence="4">Transposase</fullName>
    </recommendedName>
</protein>
<sequence length="406" mass="45331">MTNGSSADVLKLQPPVVELQGDALGREEIHIEFVRVDLPVDELEDGKTRCNDLLTPGVTKRPLIVSREEITSVHAIESGSIVDIVKEYKAKLNRCGGLPFRPSGFALNGDFTRWFLQLLVTDRTLFFSFLRDCHLIKRSLACEKCNKPMTLSSSKGISDGAIWTCGKRNKDGVKCKSRKSIRHESWFGGSRLTTVECFLLTYDIVNRVPAVETIKEYGFSSATVADWANLVREAMAGYVEECGQPIGGAGKVVEINLRKLNGEWVLGGVERGGDVGQVFLAVVGPERSSAGDLLRRWVRPGTTLLSDRQLEPSSGVSFSVPDTDQPPMEPKPGAQTNAMWSTWRHVKAHLPSYNRQSNIRYYLAEFIFDRLARVAKVDKFVKFLELVKDGWDRTPEEPNGKKQRTK</sequence>
<dbReference type="PANTHER" id="PTHR47163">
    <property type="entry name" value="DDE_TNP_IS1595 DOMAIN-CONTAINING PROTEIN"/>
    <property type="match status" value="1"/>
</dbReference>
<dbReference type="Proteomes" id="UP001558652">
    <property type="component" value="Unassembled WGS sequence"/>
</dbReference>
<dbReference type="PANTHER" id="PTHR47163:SF2">
    <property type="entry name" value="SI:DKEY-17M8.2"/>
    <property type="match status" value="1"/>
</dbReference>
<keyword evidence="3" id="KW-1185">Reference proteome</keyword>
<accession>A0ABD0ZAZ1</accession>
<dbReference type="AlphaFoldDB" id="A0ABD0ZAZ1"/>
<evidence type="ECO:0008006" key="4">
    <source>
        <dbReference type="Google" id="ProtNLM"/>
    </source>
</evidence>
<reference evidence="2 3" key="1">
    <citation type="submission" date="2024-07" db="EMBL/GenBank/DDBJ databases">
        <title>Chromosome-level genome assembly of the water stick insect Ranatra chinensis (Heteroptera: Nepidae).</title>
        <authorList>
            <person name="Liu X."/>
        </authorList>
    </citation>
    <scope>NUCLEOTIDE SEQUENCE [LARGE SCALE GENOMIC DNA]</scope>
    <source>
        <strain evidence="2">Cailab_2021Rc</strain>
        <tissue evidence="2">Muscle</tissue>
    </source>
</reference>